<gene>
    <name evidence="1" type="primary">Vigan.02G186100</name>
    <name evidence="1" type="ORF">VIGAN_02186100</name>
</gene>
<organism evidence="1 2">
    <name type="scientific">Vigna angularis var. angularis</name>
    <dbReference type="NCBI Taxonomy" id="157739"/>
    <lineage>
        <taxon>Eukaryota</taxon>
        <taxon>Viridiplantae</taxon>
        <taxon>Streptophyta</taxon>
        <taxon>Embryophyta</taxon>
        <taxon>Tracheophyta</taxon>
        <taxon>Spermatophyta</taxon>
        <taxon>Magnoliopsida</taxon>
        <taxon>eudicotyledons</taxon>
        <taxon>Gunneridae</taxon>
        <taxon>Pentapetalae</taxon>
        <taxon>rosids</taxon>
        <taxon>fabids</taxon>
        <taxon>Fabales</taxon>
        <taxon>Fabaceae</taxon>
        <taxon>Papilionoideae</taxon>
        <taxon>50 kb inversion clade</taxon>
        <taxon>NPAAA clade</taxon>
        <taxon>indigoferoid/millettioid clade</taxon>
        <taxon>Phaseoleae</taxon>
        <taxon>Vigna</taxon>
    </lineage>
</organism>
<accession>A0A0S3REZ0</accession>
<name>A0A0S3REZ0_PHAAN</name>
<dbReference type="EMBL" id="AP015035">
    <property type="protein sequence ID" value="BAT79057.1"/>
    <property type="molecule type" value="Genomic_DNA"/>
</dbReference>
<evidence type="ECO:0000313" key="1">
    <source>
        <dbReference type="EMBL" id="BAT79057.1"/>
    </source>
</evidence>
<proteinExistence type="predicted"/>
<protein>
    <submittedName>
        <fullName evidence="1">Uncharacterized protein</fullName>
    </submittedName>
</protein>
<reference evidence="1 2" key="1">
    <citation type="journal article" date="2015" name="Sci. Rep.">
        <title>The power of single molecule real-time sequencing technology in the de novo assembly of a eukaryotic genome.</title>
        <authorList>
            <person name="Sakai H."/>
            <person name="Naito K."/>
            <person name="Ogiso-Tanaka E."/>
            <person name="Takahashi Y."/>
            <person name="Iseki K."/>
            <person name="Muto C."/>
            <person name="Satou K."/>
            <person name="Teruya K."/>
            <person name="Shiroma A."/>
            <person name="Shimoji M."/>
            <person name="Hirano T."/>
            <person name="Itoh T."/>
            <person name="Kaga A."/>
            <person name="Tomooka N."/>
        </authorList>
    </citation>
    <scope>NUCLEOTIDE SEQUENCE [LARGE SCALE GENOMIC DNA]</scope>
    <source>
        <strain evidence="2">cv. Shumari</strain>
    </source>
</reference>
<evidence type="ECO:0000313" key="2">
    <source>
        <dbReference type="Proteomes" id="UP000291084"/>
    </source>
</evidence>
<dbReference type="AlphaFoldDB" id="A0A0S3REZ0"/>
<sequence>MTTILYQRDHSLHCINSGTQKQHQIHHLRGQITRLCKWRRKSSNQDADKSTYKRSQFALQPLHCTAPPQPIQKWQGAVLMYHHYRGEWCSIDFY</sequence>
<dbReference type="Proteomes" id="UP000291084">
    <property type="component" value="Chromosome 2"/>
</dbReference>
<keyword evidence="2" id="KW-1185">Reference proteome</keyword>